<evidence type="ECO:0000313" key="2">
    <source>
        <dbReference type="Proteomes" id="UP000003163"/>
    </source>
</evidence>
<gene>
    <name evidence="1" type="ORF">EDEG_02422</name>
</gene>
<dbReference type="HOGENOM" id="CLU_1704214_0_0_1"/>
<organism evidence="1 2">
    <name type="scientific">Edhazardia aedis (strain USNM 41457)</name>
    <name type="common">Microsporidian parasite</name>
    <dbReference type="NCBI Taxonomy" id="1003232"/>
    <lineage>
        <taxon>Eukaryota</taxon>
        <taxon>Fungi</taxon>
        <taxon>Fungi incertae sedis</taxon>
        <taxon>Microsporidia</taxon>
        <taxon>Edhazardia</taxon>
    </lineage>
</organism>
<sequence length="154" mass="18574">MSLKNIIPAMNDEFCKLRDEYFDMKLHKRCLNKLNIAGFVWYEQERKQKRDPIMLLQALEHGKPIKILFEFIENIGELSPIQSRIIYLKEKIFTMSQKIIFEEYLEMYKKKYLEQISMIIMKNINEALKTILPKCIILVKRKQKTHGFLMLCMH</sequence>
<proteinExistence type="predicted"/>
<dbReference type="EMBL" id="AFBI03000043">
    <property type="protein sequence ID" value="EJW03207.1"/>
    <property type="molecule type" value="Genomic_DNA"/>
</dbReference>
<dbReference type="Proteomes" id="UP000003163">
    <property type="component" value="Unassembled WGS sequence"/>
</dbReference>
<dbReference type="VEuPathDB" id="MicrosporidiaDB:EDEG_02422"/>
<reference evidence="1 2" key="1">
    <citation type="submission" date="2011-08" db="EMBL/GenBank/DDBJ databases">
        <authorList>
            <person name="Liu Z.J."/>
            <person name="Shi F.L."/>
            <person name="Lu J.Q."/>
            <person name="Li M."/>
            <person name="Wang Z.L."/>
        </authorList>
    </citation>
    <scope>NUCLEOTIDE SEQUENCE [LARGE SCALE GENOMIC DNA]</scope>
    <source>
        <strain evidence="1 2">USNM 41457</strain>
    </source>
</reference>
<accession>J9DPD9</accession>
<name>J9DPD9_EDHAE</name>
<comment type="caution">
    <text evidence="1">The sequence shown here is derived from an EMBL/GenBank/DDBJ whole genome shotgun (WGS) entry which is preliminary data.</text>
</comment>
<dbReference type="AlphaFoldDB" id="J9DPD9"/>
<dbReference type="InParanoid" id="J9DPD9"/>
<protein>
    <submittedName>
        <fullName evidence="1">Uncharacterized protein</fullName>
    </submittedName>
</protein>
<keyword evidence="2" id="KW-1185">Reference proteome</keyword>
<evidence type="ECO:0000313" key="1">
    <source>
        <dbReference type="EMBL" id="EJW03207.1"/>
    </source>
</evidence>
<reference evidence="2" key="2">
    <citation type="submission" date="2015-07" db="EMBL/GenBank/DDBJ databases">
        <title>Contrasting host-pathogen interactions and genome evolution in two generalist and specialist microsporidian pathogens of mosquitoes.</title>
        <authorList>
            <consortium name="The Broad Institute Genomics Platform"/>
            <consortium name="The Broad Institute Genome Sequencing Center for Infectious Disease"/>
            <person name="Cuomo C.A."/>
            <person name="Sanscrainte N.D."/>
            <person name="Goldberg J.M."/>
            <person name="Heiman D."/>
            <person name="Young S."/>
            <person name="Zeng Q."/>
            <person name="Becnel J.J."/>
            <person name="Birren B.W."/>
        </authorList>
    </citation>
    <scope>NUCLEOTIDE SEQUENCE [LARGE SCALE GENOMIC DNA]</scope>
    <source>
        <strain evidence="2">USNM 41457</strain>
    </source>
</reference>